<dbReference type="EMBL" id="OZ035831">
    <property type="protein sequence ID" value="CAL1614970.1"/>
    <property type="molecule type" value="Genomic_DNA"/>
</dbReference>
<evidence type="ECO:0000256" key="1">
    <source>
        <dbReference type="ARBA" id="ARBA00009633"/>
    </source>
</evidence>
<dbReference type="Pfam" id="PF15005">
    <property type="entry name" value="IZUMO"/>
    <property type="match status" value="1"/>
</dbReference>
<gene>
    <name evidence="6" type="ORF">KC01_LOCUS40988</name>
</gene>
<evidence type="ECO:0000256" key="4">
    <source>
        <dbReference type="SAM" id="SignalP"/>
    </source>
</evidence>
<comment type="similarity">
    <text evidence="1">Belongs to the Izumo family.</text>
</comment>
<dbReference type="InterPro" id="IPR032699">
    <property type="entry name" value="Izumo-Ig"/>
</dbReference>
<dbReference type="PROSITE" id="PS50835">
    <property type="entry name" value="IG_LIKE"/>
    <property type="match status" value="1"/>
</dbReference>
<accession>A0AAV2MNX0</accession>
<feature type="domain" description="Ig-like" evidence="5">
    <location>
        <begin position="151"/>
        <end position="246"/>
    </location>
</feature>
<feature type="signal peptide" evidence="4">
    <location>
        <begin position="1"/>
        <end position="22"/>
    </location>
</feature>
<organism evidence="6 7">
    <name type="scientific">Knipowitschia caucasica</name>
    <name type="common">Caucasian dwarf goby</name>
    <name type="synonym">Pomatoschistus caucasicus</name>
    <dbReference type="NCBI Taxonomy" id="637954"/>
    <lineage>
        <taxon>Eukaryota</taxon>
        <taxon>Metazoa</taxon>
        <taxon>Chordata</taxon>
        <taxon>Craniata</taxon>
        <taxon>Vertebrata</taxon>
        <taxon>Euteleostomi</taxon>
        <taxon>Actinopterygii</taxon>
        <taxon>Neopterygii</taxon>
        <taxon>Teleostei</taxon>
        <taxon>Neoteleostei</taxon>
        <taxon>Acanthomorphata</taxon>
        <taxon>Gobiaria</taxon>
        <taxon>Gobiiformes</taxon>
        <taxon>Gobioidei</taxon>
        <taxon>Gobiidae</taxon>
        <taxon>Gobiinae</taxon>
        <taxon>Knipowitschia</taxon>
    </lineage>
</organism>
<dbReference type="InterPro" id="IPR013783">
    <property type="entry name" value="Ig-like_fold"/>
</dbReference>
<dbReference type="GO" id="GO:0035036">
    <property type="term" value="P:sperm-egg recognition"/>
    <property type="evidence" value="ECO:0007669"/>
    <property type="project" value="InterPro"/>
</dbReference>
<evidence type="ECO:0000256" key="2">
    <source>
        <dbReference type="ARBA" id="ARBA00022729"/>
    </source>
</evidence>
<dbReference type="PANTHER" id="PTHR35540:SF1">
    <property type="entry name" value="IZUMO SPERM-EGG FUSION PROTEIN 1"/>
    <property type="match status" value="1"/>
</dbReference>
<dbReference type="InterPro" id="IPR036179">
    <property type="entry name" value="Ig-like_dom_sf"/>
</dbReference>
<dbReference type="Gene3D" id="2.60.40.10">
    <property type="entry name" value="Immunoglobulins"/>
    <property type="match status" value="1"/>
</dbReference>
<keyword evidence="7" id="KW-1185">Reference proteome</keyword>
<dbReference type="Proteomes" id="UP001497482">
    <property type="component" value="Chromosome 9"/>
</dbReference>
<dbReference type="GO" id="GO:0005102">
    <property type="term" value="F:signaling receptor binding"/>
    <property type="evidence" value="ECO:0007669"/>
    <property type="project" value="InterPro"/>
</dbReference>
<dbReference type="InterPro" id="IPR032700">
    <property type="entry name" value="IZUMO1"/>
</dbReference>
<proteinExistence type="inferred from homology"/>
<protein>
    <recommendedName>
        <fullName evidence="5">Ig-like domain-containing protein</fullName>
    </recommendedName>
</protein>
<name>A0AAV2MNX0_KNICA</name>
<feature type="transmembrane region" description="Helical" evidence="3">
    <location>
        <begin position="280"/>
        <end position="308"/>
    </location>
</feature>
<dbReference type="InterPro" id="IPR029389">
    <property type="entry name" value="IZUMO"/>
</dbReference>
<dbReference type="GO" id="GO:0002080">
    <property type="term" value="C:acrosomal membrane"/>
    <property type="evidence" value="ECO:0007669"/>
    <property type="project" value="TreeGrafter"/>
</dbReference>
<keyword evidence="3" id="KW-0812">Transmembrane</keyword>
<reference evidence="6 7" key="1">
    <citation type="submission" date="2024-04" db="EMBL/GenBank/DDBJ databases">
        <authorList>
            <person name="Waldvogel A.-M."/>
            <person name="Schoenle A."/>
        </authorList>
    </citation>
    <scope>NUCLEOTIDE SEQUENCE [LARGE SCALE GENOMIC DNA]</scope>
</reference>
<dbReference type="SUPFAM" id="SSF48726">
    <property type="entry name" value="Immunoglobulin"/>
    <property type="match status" value="1"/>
</dbReference>
<evidence type="ECO:0000259" key="5">
    <source>
        <dbReference type="PROSITE" id="PS50835"/>
    </source>
</evidence>
<evidence type="ECO:0000256" key="3">
    <source>
        <dbReference type="SAM" id="Phobius"/>
    </source>
</evidence>
<dbReference type="GO" id="GO:0005886">
    <property type="term" value="C:plasma membrane"/>
    <property type="evidence" value="ECO:0007669"/>
    <property type="project" value="TreeGrafter"/>
</dbReference>
<evidence type="ECO:0000313" key="7">
    <source>
        <dbReference type="Proteomes" id="UP001497482"/>
    </source>
</evidence>
<dbReference type="InterPro" id="IPR007110">
    <property type="entry name" value="Ig-like_dom"/>
</dbReference>
<dbReference type="PANTHER" id="PTHR35540">
    <property type="entry name" value="IZUMO SPERM-EGG FUSION PROTEIN 1"/>
    <property type="match status" value="1"/>
</dbReference>
<dbReference type="GO" id="GO:0007342">
    <property type="term" value="P:fusion of sperm to egg plasma membrane involved in single fertilization"/>
    <property type="evidence" value="ECO:0007669"/>
    <property type="project" value="InterPro"/>
</dbReference>
<sequence>MRPPCTPLLLLLLLNAVPAVRACLQCDRTISLMHDNYILSLPDAIVQATFMNIINGGHDAFRETSLSHKGVIDLTTLYRARTEYQSEFNRFTQTTTGTLFEAIQIMEKGKNILKKHLEIFIVDGLCPNKCGLLVQRVVDCMSCRQRTYNCPSPTGRQDCGENRIEAEEGGQAMLDCFLPWHRLLIGKPEYYFSWAPASDTKETREFQTLVVTRDSFVVLNQLHVDESGTYQCLLQNQTGTLFYKVTFILSVTAVPIQIPKPPVALPVPALHSGHNDERRAALVVVVSVITALSLVACLGLTVVLRSVLLQRKEPATRR</sequence>
<keyword evidence="3" id="KW-0472">Membrane</keyword>
<feature type="chain" id="PRO_5043393737" description="Ig-like domain-containing protein" evidence="4">
    <location>
        <begin position="23"/>
        <end position="318"/>
    </location>
</feature>
<keyword evidence="3" id="KW-1133">Transmembrane helix</keyword>
<dbReference type="AlphaFoldDB" id="A0AAV2MNX0"/>
<dbReference type="GO" id="GO:0086080">
    <property type="term" value="F:protein binding involved in heterotypic cell-cell adhesion"/>
    <property type="evidence" value="ECO:0007669"/>
    <property type="project" value="TreeGrafter"/>
</dbReference>
<dbReference type="Pfam" id="PF16706">
    <property type="entry name" value="Izumo-Ig"/>
    <property type="match status" value="1"/>
</dbReference>
<evidence type="ECO:0000313" key="6">
    <source>
        <dbReference type="EMBL" id="CAL1614970.1"/>
    </source>
</evidence>
<keyword evidence="2 4" id="KW-0732">Signal</keyword>